<comment type="caution">
    <text evidence="4">The sequence shown here is derived from an EMBL/GenBank/DDBJ whole genome shotgun (WGS) entry which is preliminary data.</text>
</comment>
<dbReference type="SUPFAM" id="SSF53474">
    <property type="entry name" value="alpha/beta-Hydrolases"/>
    <property type="match status" value="1"/>
</dbReference>
<evidence type="ECO:0000256" key="1">
    <source>
        <dbReference type="ARBA" id="ARBA00022801"/>
    </source>
</evidence>
<keyword evidence="1" id="KW-0378">Hydrolase</keyword>
<dbReference type="EMBL" id="JBFDAA010000008">
    <property type="protein sequence ID" value="KAL1130081.1"/>
    <property type="molecule type" value="Genomic_DNA"/>
</dbReference>
<gene>
    <name evidence="4" type="ORF">AAG570_013021</name>
</gene>
<evidence type="ECO:0000313" key="4">
    <source>
        <dbReference type="EMBL" id="KAL1130081.1"/>
    </source>
</evidence>
<reference evidence="4 5" key="1">
    <citation type="submission" date="2024-07" db="EMBL/GenBank/DDBJ databases">
        <title>Chromosome-level genome assembly of the water stick insect Ranatra chinensis (Heteroptera: Nepidae).</title>
        <authorList>
            <person name="Liu X."/>
        </authorList>
    </citation>
    <scope>NUCLEOTIDE SEQUENCE [LARGE SCALE GENOMIC DNA]</scope>
    <source>
        <strain evidence="4">Cailab_2021Rc</strain>
        <tissue evidence="4">Muscle</tissue>
    </source>
</reference>
<dbReference type="Proteomes" id="UP001558652">
    <property type="component" value="Unassembled WGS sequence"/>
</dbReference>
<sequence length="261" mass="30462">MLFIHGFPEFWYSWRHQLKEFSKDYWTVAVDMRGYGDSEKPQGVKYYKMKYLIEDVKNIIEALGKEKCILVGHDWGGAIAWNFIYTYPQYIEAYIIMNCPHPTVYKKYLTSNFAQFQKSWYFFFFQAPYLPELFMRMNDMALVVSSFRSKKNPNPITENDLEAYKFIFGKPGGFTCPVNYYRANLIKSSLKRNKDVEVPQGLLIFGDQDLAIETSTAEETAKTVPNLTLQIIPGASHFVQQDEPEEVNKAIHEFLNNIKAI</sequence>
<dbReference type="PRINTS" id="PR00111">
    <property type="entry name" value="ABHYDROLASE"/>
</dbReference>
<organism evidence="4 5">
    <name type="scientific">Ranatra chinensis</name>
    <dbReference type="NCBI Taxonomy" id="642074"/>
    <lineage>
        <taxon>Eukaryota</taxon>
        <taxon>Metazoa</taxon>
        <taxon>Ecdysozoa</taxon>
        <taxon>Arthropoda</taxon>
        <taxon>Hexapoda</taxon>
        <taxon>Insecta</taxon>
        <taxon>Pterygota</taxon>
        <taxon>Neoptera</taxon>
        <taxon>Paraneoptera</taxon>
        <taxon>Hemiptera</taxon>
        <taxon>Heteroptera</taxon>
        <taxon>Panheteroptera</taxon>
        <taxon>Nepomorpha</taxon>
        <taxon>Nepidae</taxon>
        <taxon>Ranatrinae</taxon>
        <taxon>Ranatra</taxon>
    </lineage>
</organism>
<evidence type="ECO:0000313" key="5">
    <source>
        <dbReference type="Proteomes" id="UP001558652"/>
    </source>
</evidence>
<dbReference type="InterPro" id="IPR000073">
    <property type="entry name" value="AB_hydrolase_1"/>
</dbReference>
<evidence type="ECO:0000256" key="2">
    <source>
        <dbReference type="ARBA" id="ARBA00038334"/>
    </source>
</evidence>
<dbReference type="InterPro" id="IPR029058">
    <property type="entry name" value="AB_hydrolase_fold"/>
</dbReference>
<evidence type="ECO:0000259" key="3">
    <source>
        <dbReference type="Pfam" id="PF00561"/>
    </source>
</evidence>
<name>A0ABD0YFK0_9HEMI</name>
<dbReference type="PRINTS" id="PR00412">
    <property type="entry name" value="EPOXHYDRLASE"/>
</dbReference>
<comment type="similarity">
    <text evidence="2">Belongs to the AB hydrolase superfamily. Epoxide hydrolase family.</text>
</comment>
<dbReference type="InterPro" id="IPR000639">
    <property type="entry name" value="Epox_hydrolase-like"/>
</dbReference>
<dbReference type="GO" id="GO:0004301">
    <property type="term" value="F:epoxide hydrolase activity"/>
    <property type="evidence" value="ECO:0007669"/>
    <property type="project" value="UniProtKB-ARBA"/>
</dbReference>
<dbReference type="Gene3D" id="3.40.50.1820">
    <property type="entry name" value="alpha/beta hydrolase"/>
    <property type="match status" value="1"/>
</dbReference>
<proteinExistence type="inferred from homology"/>
<accession>A0ABD0YFK0</accession>
<dbReference type="AlphaFoldDB" id="A0ABD0YFK0"/>
<protein>
    <recommendedName>
        <fullName evidence="3">AB hydrolase-1 domain-containing protein</fullName>
    </recommendedName>
</protein>
<dbReference type="PANTHER" id="PTHR43329">
    <property type="entry name" value="EPOXIDE HYDROLASE"/>
    <property type="match status" value="1"/>
</dbReference>
<keyword evidence="5" id="KW-1185">Reference proteome</keyword>
<feature type="domain" description="AB hydrolase-1" evidence="3">
    <location>
        <begin position="1"/>
        <end position="244"/>
    </location>
</feature>
<dbReference type="Pfam" id="PF00561">
    <property type="entry name" value="Abhydrolase_1"/>
    <property type="match status" value="1"/>
</dbReference>